<proteinExistence type="predicted"/>
<dbReference type="PROSITE" id="PS51272">
    <property type="entry name" value="SLH"/>
    <property type="match status" value="2"/>
</dbReference>
<dbReference type="PANTHER" id="PTHR43308:SF5">
    <property type="entry name" value="S-LAYER PROTEIN _ PEPTIDOGLYCAN ENDO-BETA-N-ACETYLGLUCOSAMINIDASE"/>
    <property type="match status" value="1"/>
</dbReference>
<organism evidence="3 4">
    <name type="scientific">Peptoniphilus ovalis</name>
    <dbReference type="NCBI Taxonomy" id="2841503"/>
    <lineage>
        <taxon>Bacteria</taxon>
        <taxon>Bacillati</taxon>
        <taxon>Bacillota</taxon>
        <taxon>Tissierellia</taxon>
        <taxon>Tissierellales</taxon>
        <taxon>Peptoniphilaceae</taxon>
        <taxon>Peptoniphilus</taxon>
    </lineage>
</organism>
<feature type="domain" description="SLH" evidence="2">
    <location>
        <begin position="389"/>
        <end position="452"/>
    </location>
</feature>
<dbReference type="PANTHER" id="PTHR43308">
    <property type="entry name" value="OUTER MEMBRANE PROTEIN ALPHA-RELATED"/>
    <property type="match status" value="1"/>
</dbReference>
<comment type="caution">
    <text evidence="3">The sequence shown here is derived from an EMBL/GenBank/DDBJ whole genome shotgun (WGS) entry which is preliminary data.</text>
</comment>
<evidence type="ECO:0000259" key="2">
    <source>
        <dbReference type="PROSITE" id="PS51272"/>
    </source>
</evidence>
<protein>
    <submittedName>
        <fullName evidence="3">S-layer homology domain-containing protein</fullName>
    </submittedName>
</protein>
<name>A0ABS6FI09_9FIRM</name>
<evidence type="ECO:0000313" key="4">
    <source>
        <dbReference type="Proteomes" id="UP000783742"/>
    </source>
</evidence>
<dbReference type="EMBL" id="JAHLQO010000005">
    <property type="protein sequence ID" value="MBU5669693.1"/>
    <property type="molecule type" value="Genomic_DNA"/>
</dbReference>
<evidence type="ECO:0000313" key="3">
    <source>
        <dbReference type="EMBL" id="MBU5669693.1"/>
    </source>
</evidence>
<dbReference type="Pfam" id="PF00395">
    <property type="entry name" value="SLH"/>
    <property type="match status" value="3"/>
</dbReference>
<feature type="domain" description="SLH" evidence="2">
    <location>
        <begin position="453"/>
        <end position="511"/>
    </location>
</feature>
<dbReference type="InterPro" id="IPR001119">
    <property type="entry name" value="SLH_dom"/>
</dbReference>
<keyword evidence="1" id="KW-0732">Signal</keyword>
<sequence length="537" mass="60795">MKKIFLSILLFSLLTINVFAAEDIQVVLEQPAVSQAKSGDVLKYNLVINLPKNFKEKYSSFSVTLLLDKSLDVEKTKMVKGEEVKGKLDVRTTTIKGKGQNIVTVNANDLSIIKDNELNLEIQTKVKEDVTNSNLKNSFVISYVDKGGDSKSDQKNLESSTKTQNGVLKIKDVYTDSKSIIGQTEKNANVRIAIDRKVYDEIKADKNGNFEVAINNLKEGTLIRIVSETKDKNAALEYIVKPKVEANKSKELVKEDNSDKTENKNENNSVVNNKEENYTDIYSTIKSLEKLNDYVDFAKNLSTAKATNKNEKRLKAAIASAEYVIVKTEVSTEEIEKSLDELTKSINIVRRPYMTGISEKKFAPNEKITRAQAASVLKRIIDPNAKANDSTSFRDVKKNAWYYDDIVFIEKRGLISGYEDGTFKPENAMTRAQFAHLINNYLKLEEGNNPMNFSDVKKNHWASKAINTLSSHGIMVGDKNKFNPDKNITRAEAATIFNKILDRKINESFLDKYAKNTFEDVNRKQWFYYQVLEITAK</sequence>
<dbReference type="InterPro" id="IPR051465">
    <property type="entry name" value="Cell_Envelope_Struct_Comp"/>
</dbReference>
<reference evidence="3 4" key="1">
    <citation type="submission" date="2021-06" db="EMBL/GenBank/DDBJ databases">
        <authorList>
            <person name="Sun Q."/>
            <person name="Li D."/>
        </authorList>
    </citation>
    <scope>NUCLEOTIDE SEQUENCE [LARGE SCALE GENOMIC DNA]</scope>
    <source>
        <strain evidence="3 4">MSJ-1</strain>
    </source>
</reference>
<gene>
    <name evidence="3" type="ORF">KQI68_07585</name>
</gene>
<accession>A0ABS6FI09</accession>
<feature type="signal peptide" evidence="1">
    <location>
        <begin position="1"/>
        <end position="20"/>
    </location>
</feature>
<evidence type="ECO:0000256" key="1">
    <source>
        <dbReference type="SAM" id="SignalP"/>
    </source>
</evidence>
<feature type="chain" id="PRO_5045719102" evidence="1">
    <location>
        <begin position="21"/>
        <end position="537"/>
    </location>
</feature>
<keyword evidence="4" id="KW-1185">Reference proteome</keyword>
<dbReference type="Proteomes" id="UP000783742">
    <property type="component" value="Unassembled WGS sequence"/>
</dbReference>